<dbReference type="Pfam" id="PF03606">
    <property type="entry name" value="DcuC"/>
    <property type="match status" value="1"/>
</dbReference>
<dbReference type="EMBL" id="CATZLL010000009">
    <property type="protein sequence ID" value="CAJ0816677.1"/>
    <property type="molecule type" value="Genomic_DNA"/>
</dbReference>
<evidence type="ECO:0000313" key="8">
    <source>
        <dbReference type="Proteomes" id="UP001189757"/>
    </source>
</evidence>
<feature type="transmembrane region" description="Helical" evidence="6">
    <location>
        <begin position="402"/>
        <end position="425"/>
    </location>
</feature>
<dbReference type="InterPro" id="IPR051679">
    <property type="entry name" value="DASS-Related_Transporters"/>
</dbReference>
<feature type="transmembrane region" description="Helical" evidence="6">
    <location>
        <begin position="292"/>
        <end position="309"/>
    </location>
</feature>
<sequence>MSATLETERVETQRPHAGFMHPIVMMLWVMLAAICMTYLVDAGKFERKGKLVVPGTYQVVPKVAGLPELTSPMPHKSTPAEAHAASVVGAVMAIPQGLIKSAPLVFMVMFVGGMFGVMRRTGVIDAGIDRLLQITGGNIYRLAPAVMIVLGLGSSFLGLISEYLVVIPIVVAMARRLGLNELYGLALVTIAAKVGYIASVTNPLALPIAQPLAGVPLFSGIDMRLAVFVVFMAIGIGYWLWRVRRSGQVTTYVPTENKRLSRSHVAVLLVLLASSVMMIVGTRLWSWHNVELAAFYIVMAMAIALAGRLESRVASEAFVDGMKGMMLAGLLIGLASAVELILQNSLVLDTIIHSLTRLTQDSARPVVAGGIMVMEMILDVFMPSLSGKAAVSMPILAPIAHLSGVSGQTTVLAFLMGGGLMNMVTPTSGMLLAYLATARVNYGQWVAFIFPLFAALFVLSLLVLGVAVEIGY</sequence>
<dbReference type="InterPro" id="IPR018385">
    <property type="entry name" value="C4_dicarb_anaerob_car-like"/>
</dbReference>
<comment type="caution">
    <text evidence="7">The sequence shown here is derived from an EMBL/GenBank/DDBJ whole genome shotgun (WGS) entry which is preliminary data.</text>
</comment>
<evidence type="ECO:0000313" key="7">
    <source>
        <dbReference type="EMBL" id="CAJ0816677.1"/>
    </source>
</evidence>
<gene>
    <name evidence="7" type="ORF">LMG18101_03015</name>
</gene>
<evidence type="ECO:0008006" key="9">
    <source>
        <dbReference type="Google" id="ProtNLM"/>
    </source>
</evidence>
<feature type="transmembrane region" description="Helical" evidence="6">
    <location>
        <begin position="182"/>
        <end position="201"/>
    </location>
</feature>
<organism evidence="7 8">
    <name type="scientific">Ralstonia flaminis</name>
    <dbReference type="NCBI Taxonomy" id="3058597"/>
    <lineage>
        <taxon>Bacteria</taxon>
        <taxon>Pseudomonadati</taxon>
        <taxon>Pseudomonadota</taxon>
        <taxon>Betaproteobacteria</taxon>
        <taxon>Burkholderiales</taxon>
        <taxon>Burkholderiaceae</taxon>
        <taxon>Ralstonia</taxon>
    </lineage>
</organism>
<feature type="transmembrane region" description="Helical" evidence="6">
    <location>
        <begin position="321"/>
        <end position="342"/>
    </location>
</feature>
<evidence type="ECO:0000256" key="3">
    <source>
        <dbReference type="ARBA" id="ARBA00022692"/>
    </source>
</evidence>
<evidence type="ECO:0000256" key="5">
    <source>
        <dbReference type="ARBA" id="ARBA00023136"/>
    </source>
</evidence>
<evidence type="ECO:0000256" key="6">
    <source>
        <dbReference type="SAM" id="Phobius"/>
    </source>
</evidence>
<reference evidence="7 8" key="1">
    <citation type="submission" date="2023-07" db="EMBL/GenBank/DDBJ databases">
        <authorList>
            <person name="Peeters C."/>
        </authorList>
    </citation>
    <scope>NUCLEOTIDE SEQUENCE [LARGE SCALE GENOMIC DNA]</scope>
    <source>
        <strain evidence="7 8">LMG 18101</strain>
    </source>
</reference>
<keyword evidence="8" id="KW-1185">Reference proteome</keyword>
<dbReference type="PANTHER" id="PTHR43652">
    <property type="entry name" value="BASIC AMINO ACID ANTIPORTER YFCC-RELATED"/>
    <property type="match status" value="1"/>
</dbReference>
<keyword evidence="5 6" id="KW-0472">Membrane</keyword>
<evidence type="ECO:0000256" key="4">
    <source>
        <dbReference type="ARBA" id="ARBA00022989"/>
    </source>
</evidence>
<comment type="subcellular location">
    <subcellularLocation>
        <location evidence="1">Cell membrane</location>
        <topology evidence="1">Multi-pass membrane protein</topology>
    </subcellularLocation>
</comment>
<dbReference type="PANTHER" id="PTHR43652:SF2">
    <property type="entry name" value="BASIC AMINO ACID ANTIPORTER YFCC-RELATED"/>
    <property type="match status" value="1"/>
</dbReference>
<feature type="transmembrane region" description="Helical" evidence="6">
    <location>
        <begin position="445"/>
        <end position="468"/>
    </location>
</feature>
<dbReference type="Proteomes" id="UP001189757">
    <property type="component" value="Unassembled WGS sequence"/>
</dbReference>
<feature type="transmembrane region" description="Helical" evidence="6">
    <location>
        <begin position="142"/>
        <end position="170"/>
    </location>
</feature>
<keyword evidence="2" id="KW-1003">Cell membrane</keyword>
<accession>A0ABM9K615</accession>
<keyword evidence="3 6" id="KW-0812">Transmembrane</keyword>
<feature type="transmembrane region" description="Helical" evidence="6">
    <location>
        <begin position="20"/>
        <end position="40"/>
    </location>
</feature>
<name>A0ABM9K615_9RALS</name>
<dbReference type="RefSeq" id="WP_316681584.1">
    <property type="nucleotide sequence ID" value="NZ_CATZLL010000009.1"/>
</dbReference>
<proteinExistence type="predicted"/>
<feature type="transmembrane region" description="Helical" evidence="6">
    <location>
        <begin position="221"/>
        <end position="241"/>
    </location>
</feature>
<protein>
    <recommendedName>
        <fullName evidence="9">C4-dicarboxylate ABC transporter</fullName>
    </recommendedName>
</protein>
<feature type="transmembrane region" description="Helical" evidence="6">
    <location>
        <begin position="265"/>
        <end position="286"/>
    </location>
</feature>
<keyword evidence="4 6" id="KW-1133">Transmembrane helix</keyword>
<feature type="transmembrane region" description="Helical" evidence="6">
    <location>
        <begin position="102"/>
        <end position="122"/>
    </location>
</feature>
<evidence type="ECO:0000256" key="2">
    <source>
        <dbReference type="ARBA" id="ARBA00022475"/>
    </source>
</evidence>
<evidence type="ECO:0000256" key="1">
    <source>
        <dbReference type="ARBA" id="ARBA00004651"/>
    </source>
</evidence>